<evidence type="ECO:0000256" key="7">
    <source>
        <dbReference type="PROSITE-ProRule" id="PRU01384"/>
    </source>
</evidence>
<dbReference type="Pfam" id="PF03989">
    <property type="entry name" value="DNA_gyraseA_C"/>
    <property type="match status" value="3"/>
</dbReference>
<feature type="active site" description="O-(5'-phospho-DNA)-tyrosine intermediate" evidence="7">
    <location>
        <position position="123"/>
    </location>
</feature>
<sequence>MTTPTIGSIRTVNIDEQMREAYLDYAMSVIVARALPDARDGLKPVQRRILYVMHQMGLHPEAPYKKSARIVGEVLGKFHPHGDQAIYEAMARLAQDFSVRYELVDGQGNFGSIDGDSAAAMRYTEARLTPIGMELLADIEHQTVDFVDNFDGSLQEPAVLPAAIPNLLVNGSSGIAVGMSTNVPPHNLGEVCDALVYLLANWERLDEIDVHHLMRFIKGPDFPTGGLIFRGGDGKNATEHEDTLVAAYATGRGKLTVRAKVHIESLERGKTRIVVSEIPYQINKNNLIERIADLVRDGKIDGISDLRDESDRQGLRLVIECKSNADPADVLKDLFKYTPLQSTFGVIMLALVDGEPRMLTLKQALRVYLEHRLEVVRRRSWHDLERARARAHILEGLLIALRFIDRIVSIIRESESSDEARGALMHAFGLSEAQATAILDTPLRRLAALEQEKIQNEYRERQAQIAYLEKLLDSPKLLRKVIAEELLEIKKRYADPRRTAILNGAATEVRPEDLLAHSESTWVALTHGGKISRTYQDAPPKITAQTQDPPRFLLRSNTADILYLFTAEGRAATIPVQNLPLSDDPSSGGEVSALCDLRESGQVVGALSLLPNFEDGYILLATERGEVKRIRTADLPGLSARAFSVINLGADRLIAAHFARESDEAILVTAEAQAIRFRLSEVRPMGLPAGGMRGIRLGQSDTVVSAQIVRPEAALWTVTESGTAKSSPIAEYPVQGRGGVGVQTMRLRLGERIAAAVVGTLNDLAIVLTAQGRFRVVKFDHVPHGRRDLNGDLIGLRMPRGDKVYAVMQIVPRPEPVPLASANGAATDGTEA</sequence>
<dbReference type="PROSITE" id="PS52040">
    <property type="entry name" value="TOPO_IIA"/>
    <property type="match status" value="1"/>
</dbReference>
<dbReference type="GO" id="GO:0009330">
    <property type="term" value="C:DNA topoisomerase type II (double strand cut, ATP-hydrolyzing) complex"/>
    <property type="evidence" value="ECO:0007669"/>
    <property type="project" value="TreeGrafter"/>
</dbReference>
<dbReference type="GO" id="GO:0005524">
    <property type="term" value="F:ATP binding"/>
    <property type="evidence" value="ECO:0007669"/>
    <property type="project" value="InterPro"/>
</dbReference>
<comment type="similarity">
    <text evidence="2">Belongs to the type II topoisomerase GyrA/ParC subunit family.</text>
</comment>
<evidence type="ECO:0000256" key="6">
    <source>
        <dbReference type="ARBA" id="ARBA00023235"/>
    </source>
</evidence>
<dbReference type="NCBIfam" id="TIGR01063">
    <property type="entry name" value="gyrA"/>
    <property type="match status" value="1"/>
</dbReference>
<dbReference type="SUPFAM" id="SSF56719">
    <property type="entry name" value="Type II DNA topoisomerase"/>
    <property type="match status" value="1"/>
</dbReference>
<dbReference type="Proteomes" id="UP000229681">
    <property type="component" value="Unassembled WGS sequence"/>
</dbReference>
<dbReference type="Pfam" id="PF00521">
    <property type="entry name" value="DNA_topoisoIV"/>
    <property type="match status" value="1"/>
</dbReference>
<dbReference type="Gene3D" id="2.120.10.90">
    <property type="entry name" value="DNA gyrase/topoisomerase IV, subunit A, C-terminal"/>
    <property type="match status" value="1"/>
</dbReference>
<name>A0A2M8PIK4_9CHLR</name>
<evidence type="ECO:0000256" key="1">
    <source>
        <dbReference type="ARBA" id="ARBA00000185"/>
    </source>
</evidence>
<dbReference type="NCBIfam" id="NF004044">
    <property type="entry name" value="PRK05561.1"/>
    <property type="match status" value="1"/>
</dbReference>
<organism evidence="9 10">
    <name type="scientific">Candidatus Thermofonsia Clade 1 bacterium</name>
    <dbReference type="NCBI Taxonomy" id="2364210"/>
    <lineage>
        <taxon>Bacteria</taxon>
        <taxon>Bacillati</taxon>
        <taxon>Chloroflexota</taxon>
        <taxon>Candidatus Thermofontia</taxon>
        <taxon>Candidatus Thermofonsia Clade 1</taxon>
    </lineage>
</organism>
<dbReference type="FunFam" id="3.30.1360.40:FF:000002">
    <property type="entry name" value="DNA gyrase subunit A"/>
    <property type="match status" value="1"/>
</dbReference>
<dbReference type="InterPro" id="IPR006691">
    <property type="entry name" value="GyrA/parC_rep"/>
</dbReference>
<protein>
    <recommendedName>
        <fullName evidence="3">DNA topoisomerase (ATP-hydrolyzing)</fullName>
        <ecNumber evidence="3">5.6.2.2</ecNumber>
    </recommendedName>
</protein>
<evidence type="ECO:0000256" key="5">
    <source>
        <dbReference type="ARBA" id="ARBA00023125"/>
    </source>
</evidence>
<accession>A0A2M8PIK4</accession>
<dbReference type="InterPro" id="IPR013760">
    <property type="entry name" value="Topo_IIA-like_dom_sf"/>
</dbReference>
<dbReference type="Gene3D" id="3.90.199.10">
    <property type="entry name" value="Topoisomerase II, domain 5"/>
    <property type="match status" value="1"/>
</dbReference>
<evidence type="ECO:0000256" key="2">
    <source>
        <dbReference type="ARBA" id="ARBA00008263"/>
    </source>
</evidence>
<dbReference type="SUPFAM" id="SSF101904">
    <property type="entry name" value="GyrA/ParC C-terminal domain-like"/>
    <property type="match status" value="1"/>
</dbReference>
<gene>
    <name evidence="9" type="primary">gyrA</name>
    <name evidence="9" type="ORF">CUN49_00515</name>
</gene>
<dbReference type="PANTHER" id="PTHR43493">
    <property type="entry name" value="DNA GYRASE/TOPOISOMERASE SUBUNIT A"/>
    <property type="match status" value="1"/>
</dbReference>
<evidence type="ECO:0000256" key="4">
    <source>
        <dbReference type="ARBA" id="ARBA00023029"/>
    </source>
</evidence>
<dbReference type="AlphaFoldDB" id="A0A2M8PIK4"/>
<evidence type="ECO:0000313" key="10">
    <source>
        <dbReference type="Proteomes" id="UP000229681"/>
    </source>
</evidence>
<dbReference type="PANTHER" id="PTHR43493:SF5">
    <property type="entry name" value="DNA GYRASE SUBUNIT A, CHLOROPLASTIC_MITOCHONDRIAL"/>
    <property type="match status" value="1"/>
</dbReference>
<feature type="domain" description="Topo IIA-type catalytic" evidence="8">
    <location>
        <begin position="35"/>
        <end position="514"/>
    </location>
</feature>
<keyword evidence="6 7" id="KW-0413">Isomerase</keyword>
<comment type="catalytic activity">
    <reaction evidence="1 7">
        <text>ATP-dependent breakage, passage and rejoining of double-stranded DNA.</text>
        <dbReference type="EC" id="5.6.2.2"/>
    </reaction>
</comment>
<dbReference type="FunFam" id="1.10.268.10:FF:000001">
    <property type="entry name" value="DNA gyrase subunit A"/>
    <property type="match status" value="1"/>
</dbReference>
<dbReference type="EMBL" id="PGTM01000003">
    <property type="protein sequence ID" value="PJF37377.1"/>
    <property type="molecule type" value="Genomic_DNA"/>
</dbReference>
<dbReference type="InterPro" id="IPR035516">
    <property type="entry name" value="Gyrase/topoIV_suA_C"/>
</dbReference>
<evidence type="ECO:0000313" key="9">
    <source>
        <dbReference type="EMBL" id="PJF37377.1"/>
    </source>
</evidence>
<dbReference type="InterPro" id="IPR050220">
    <property type="entry name" value="Type_II_DNA_Topoisomerases"/>
</dbReference>
<dbReference type="InterPro" id="IPR013757">
    <property type="entry name" value="Topo_IIA_A_a_sf"/>
</dbReference>
<dbReference type="GO" id="GO:0034335">
    <property type="term" value="F:DNA negative supercoiling activity"/>
    <property type="evidence" value="ECO:0007669"/>
    <property type="project" value="UniProtKB-ARBA"/>
</dbReference>
<keyword evidence="5 7" id="KW-0238">DNA-binding</keyword>
<dbReference type="SMART" id="SM00434">
    <property type="entry name" value="TOP4c"/>
    <property type="match status" value="1"/>
</dbReference>
<keyword evidence="4 7" id="KW-0799">Topoisomerase</keyword>
<dbReference type="InterPro" id="IPR002205">
    <property type="entry name" value="Topo_IIA_dom_A"/>
</dbReference>
<dbReference type="Gene3D" id="3.30.1360.40">
    <property type="match status" value="1"/>
</dbReference>
<dbReference type="EC" id="5.6.2.2" evidence="3"/>
<dbReference type="GO" id="GO:0006265">
    <property type="term" value="P:DNA topological change"/>
    <property type="evidence" value="ECO:0007669"/>
    <property type="project" value="UniProtKB-UniRule"/>
</dbReference>
<dbReference type="Gene3D" id="1.10.268.10">
    <property type="entry name" value="Topoisomerase, domain 3"/>
    <property type="match status" value="1"/>
</dbReference>
<proteinExistence type="inferred from homology"/>
<dbReference type="InterPro" id="IPR013758">
    <property type="entry name" value="Topo_IIA_A/C_ab"/>
</dbReference>
<evidence type="ECO:0000256" key="3">
    <source>
        <dbReference type="ARBA" id="ARBA00012895"/>
    </source>
</evidence>
<reference evidence="9 10" key="1">
    <citation type="submission" date="2017-11" db="EMBL/GenBank/DDBJ databases">
        <title>Evolution of Phototrophy in the Chloroflexi Phylum Driven by Horizontal Gene Transfer.</title>
        <authorList>
            <person name="Ward L.M."/>
            <person name="Hemp J."/>
            <person name="Shih P.M."/>
            <person name="Mcglynn S.E."/>
            <person name="Fischer W."/>
        </authorList>
    </citation>
    <scope>NUCLEOTIDE SEQUENCE [LARGE SCALE GENOMIC DNA]</scope>
    <source>
        <strain evidence="9">JP3_13</strain>
    </source>
</reference>
<dbReference type="CDD" id="cd00187">
    <property type="entry name" value="TOP4c"/>
    <property type="match status" value="1"/>
</dbReference>
<dbReference type="GO" id="GO:0005737">
    <property type="term" value="C:cytoplasm"/>
    <property type="evidence" value="ECO:0007669"/>
    <property type="project" value="TreeGrafter"/>
</dbReference>
<evidence type="ECO:0000259" key="8">
    <source>
        <dbReference type="PROSITE" id="PS52040"/>
    </source>
</evidence>
<dbReference type="GO" id="GO:0003677">
    <property type="term" value="F:DNA binding"/>
    <property type="evidence" value="ECO:0007669"/>
    <property type="project" value="UniProtKB-UniRule"/>
</dbReference>
<comment type="caution">
    <text evidence="9">The sequence shown here is derived from an EMBL/GenBank/DDBJ whole genome shotgun (WGS) entry which is preliminary data.</text>
</comment>